<organism evidence="3 4">
    <name type="scientific">Actinomycetospora lemnae</name>
    <dbReference type="NCBI Taxonomy" id="3019891"/>
    <lineage>
        <taxon>Bacteria</taxon>
        <taxon>Bacillati</taxon>
        <taxon>Actinomycetota</taxon>
        <taxon>Actinomycetes</taxon>
        <taxon>Pseudonocardiales</taxon>
        <taxon>Pseudonocardiaceae</taxon>
        <taxon>Actinomycetospora</taxon>
    </lineage>
</organism>
<dbReference type="Gene3D" id="1.20.1270.70">
    <property type="entry name" value="Designed single chain three-helix bundle"/>
    <property type="match status" value="1"/>
</dbReference>
<gene>
    <name evidence="3" type="ORF">PGB27_15205</name>
</gene>
<reference evidence="3 4" key="1">
    <citation type="submission" date="2023-02" db="EMBL/GenBank/DDBJ databases">
        <title>Genome sequencing required for Actinomycetospora new species description.</title>
        <authorList>
            <person name="Saimee Y."/>
            <person name="Duangmal K."/>
        </authorList>
    </citation>
    <scope>NUCLEOTIDE SEQUENCE [LARGE SCALE GENOMIC DNA]</scope>
    <source>
        <strain evidence="3 4">DW7H6</strain>
    </source>
</reference>
<dbReference type="SUPFAM" id="SSF57997">
    <property type="entry name" value="Tropomyosin"/>
    <property type="match status" value="1"/>
</dbReference>
<evidence type="ECO:0000256" key="2">
    <source>
        <dbReference type="SAM" id="MobiDB-lite"/>
    </source>
</evidence>
<name>A0ABT5SVE5_9PSEU</name>
<accession>A0ABT5SVE5</accession>
<sequence>MIDNSQTMSFDRMRSMLVRAAEVRDSEQQQIFDSLDEIHGRLAALDGLGAIRKRLSDVPDRTEMSVLAERLDETVAKLDSQESSIASLARLVEGLVDRVADRLATPFAQLDGRLDGVTGRFEGVAGRMDGLEDRISGLHKRLDDLDNRLDRHEMRLDGLPAAVTGPVRERVDAVDAGLRDRLEDLARGVSEELTGTREAARTDATTTRTETAEQVGDLARRLEALTSRLDQVGTRIDGVESGLGERVGALSTSVENGLDRLDGTLVNRPDHEAVVALVRQANEESERRNAGHLDEAMATFAEIILGPGGGSSGPMPAPRPTARRGNRKPAARDTQVNGAELPAENTGAEG</sequence>
<dbReference type="EMBL" id="JAQZAO010000006">
    <property type="protein sequence ID" value="MDD7966681.1"/>
    <property type="molecule type" value="Genomic_DNA"/>
</dbReference>
<protein>
    <submittedName>
        <fullName evidence="3">PA containing protein</fullName>
    </submittedName>
</protein>
<feature type="region of interest" description="Disordered" evidence="2">
    <location>
        <begin position="304"/>
        <end position="350"/>
    </location>
</feature>
<keyword evidence="1" id="KW-0175">Coiled coil</keyword>
<dbReference type="Proteomes" id="UP001300763">
    <property type="component" value="Unassembled WGS sequence"/>
</dbReference>
<dbReference type="RefSeq" id="WP_274201214.1">
    <property type="nucleotide sequence ID" value="NZ_JAQZAO010000006.1"/>
</dbReference>
<comment type="caution">
    <text evidence="3">The sequence shown here is derived from an EMBL/GenBank/DDBJ whole genome shotgun (WGS) entry which is preliminary data.</text>
</comment>
<keyword evidence="4" id="KW-1185">Reference proteome</keyword>
<feature type="coiled-coil region" evidence="1">
    <location>
        <begin position="128"/>
        <end position="155"/>
    </location>
</feature>
<proteinExistence type="predicted"/>
<evidence type="ECO:0000313" key="4">
    <source>
        <dbReference type="Proteomes" id="UP001300763"/>
    </source>
</evidence>
<evidence type="ECO:0000313" key="3">
    <source>
        <dbReference type="EMBL" id="MDD7966681.1"/>
    </source>
</evidence>
<evidence type="ECO:0000256" key="1">
    <source>
        <dbReference type="SAM" id="Coils"/>
    </source>
</evidence>